<reference evidence="2" key="1">
    <citation type="journal article" date="2014" name="Int. J. Syst. Evol. Microbiol.">
        <title>Complete genome of a new Firmicutes species belonging to the dominant human colonic microbiota ('Ruminococcus bicirculans') reveals two chromosomes and a selective capacity to utilize plant glucans.</title>
        <authorList>
            <consortium name="NISC Comparative Sequencing Program"/>
            <person name="Wegmann U."/>
            <person name="Louis P."/>
            <person name="Goesmann A."/>
            <person name="Henrissat B."/>
            <person name="Duncan S.H."/>
            <person name="Flint H.J."/>
        </authorList>
    </citation>
    <scope>NUCLEOTIDE SEQUENCE</scope>
    <source>
        <strain evidence="2">CGMCC 1.18437</strain>
    </source>
</reference>
<proteinExistence type="predicted"/>
<organism evidence="3 4">
    <name type="scientific">Deinococcus metalli</name>
    <dbReference type="NCBI Taxonomy" id="1141878"/>
    <lineage>
        <taxon>Bacteria</taxon>
        <taxon>Thermotogati</taxon>
        <taxon>Deinococcota</taxon>
        <taxon>Deinococci</taxon>
        <taxon>Deinococcales</taxon>
        <taxon>Deinococcaceae</taxon>
        <taxon>Deinococcus</taxon>
    </lineage>
</organism>
<dbReference type="RefSeq" id="WP_184115666.1">
    <property type="nucleotide sequence ID" value="NZ_BNAJ01000016.1"/>
</dbReference>
<dbReference type="AlphaFoldDB" id="A0A7W8KIQ6"/>
<evidence type="ECO:0000313" key="4">
    <source>
        <dbReference type="Proteomes" id="UP000539473"/>
    </source>
</evidence>
<sequence length="155" mass="15935">MRRHVILAGALLALGGMAGAHPVEVGASVGLPRADIVPVDLSVTSPLLNAGDATVWGRADVTFGLGTTLTPAFGASLIAQPAERYGAFRPFVGAGATTISSTSGLELRPVVLAGLQTRFDRLGVRLDGAMIFTDYGPRVNAALGLTYRFDLGGSK</sequence>
<feature type="chain" id="PRO_5031541010" description="Outer membrane protein beta-barrel domain-containing protein" evidence="1">
    <location>
        <begin position="21"/>
        <end position="155"/>
    </location>
</feature>
<accession>A0A7W8KIQ6</accession>
<reference evidence="3 4" key="3">
    <citation type="submission" date="2020-08" db="EMBL/GenBank/DDBJ databases">
        <title>Genomic Encyclopedia of Type Strains, Phase IV (KMG-IV): sequencing the most valuable type-strain genomes for metagenomic binning, comparative biology and taxonomic classification.</title>
        <authorList>
            <person name="Goeker M."/>
        </authorList>
    </citation>
    <scope>NUCLEOTIDE SEQUENCE [LARGE SCALE GENOMIC DNA]</scope>
    <source>
        <strain evidence="3 4">DSM 27521</strain>
    </source>
</reference>
<keyword evidence="5" id="KW-1185">Reference proteome</keyword>
<dbReference type="Proteomes" id="UP000539473">
    <property type="component" value="Unassembled WGS sequence"/>
</dbReference>
<protein>
    <recommendedName>
        <fullName evidence="6">Outer membrane protein beta-barrel domain-containing protein</fullName>
    </recommendedName>
</protein>
<feature type="signal peptide" evidence="1">
    <location>
        <begin position="1"/>
        <end position="20"/>
    </location>
</feature>
<name>A0A7W8KIQ6_9DEIO</name>
<evidence type="ECO:0000256" key="1">
    <source>
        <dbReference type="SAM" id="SignalP"/>
    </source>
</evidence>
<keyword evidence="1" id="KW-0732">Signal</keyword>
<evidence type="ECO:0008006" key="6">
    <source>
        <dbReference type="Google" id="ProtNLM"/>
    </source>
</evidence>
<reference evidence="5" key="2">
    <citation type="journal article" date="2019" name="Int. J. Syst. Evol. Microbiol.">
        <title>The Global Catalogue of Microorganisms (GCM) 10K type strain sequencing project: providing services to taxonomists for standard genome sequencing and annotation.</title>
        <authorList>
            <consortium name="The Broad Institute Genomics Platform"/>
            <consortium name="The Broad Institute Genome Sequencing Center for Infectious Disease"/>
            <person name="Wu L."/>
            <person name="Ma J."/>
        </authorList>
    </citation>
    <scope>NUCLEOTIDE SEQUENCE [LARGE SCALE GENOMIC DNA]</scope>
    <source>
        <strain evidence="5">CGMCC 1.18437</strain>
    </source>
</reference>
<evidence type="ECO:0000313" key="2">
    <source>
        <dbReference type="EMBL" id="GHF62212.1"/>
    </source>
</evidence>
<reference evidence="2" key="4">
    <citation type="submission" date="2024-05" db="EMBL/GenBank/DDBJ databases">
        <authorList>
            <person name="Sun Q."/>
            <person name="Zhou Y."/>
        </authorList>
    </citation>
    <scope>NUCLEOTIDE SEQUENCE</scope>
    <source>
        <strain evidence="2">CGMCC 1.18437</strain>
    </source>
</reference>
<dbReference type="Proteomes" id="UP000619376">
    <property type="component" value="Unassembled WGS sequence"/>
</dbReference>
<dbReference type="EMBL" id="BNAJ01000016">
    <property type="protein sequence ID" value="GHF62212.1"/>
    <property type="molecule type" value="Genomic_DNA"/>
</dbReference>
<evidence type="ECO:0000313" key="3">
    <source>
        <dbReference type="EMBL" id="MBB5378857.1"/>
    </source>
</evidence>
<comment type="caution">
    <text evidence="3">The sequence shown here is derived from an EMBL/GenBank/DDBJ whole genome shotgun (WGS) entry which is preliminary data.</text>
</comment>
<gene>
    <name evidence="2" type="ORF">GCM10017781_42870</name>
    <name evidence="3" type="ORF">HNQ07_004364</name>
</gene>
<dbReference type="EMBL" id="JACHFK010000016">
    <property type="protein sequence ID" value="MBB5378857.1"/>
    <property type="molecule type" value="Genomic_DNA"/>
</dbReference>
<evidence type="ECO:0000313" key="5">
    <source>
        <dbReference type="Proteomes" id="UP000619376"/>
    </source>
</evidence>